<accession>A0A251U228</accession>
<feature type="domain" description="Jacalin-type lectin" evidence="4">
    <location>
        <begin position="33"/>
        <end position="175"/>
    </location>
</feature>
<dbReference type="PROSITE" id="PS51752">
    <property type="entry name" value="JACALIN_LECTIN"/>
    <property type="match status" value="1"/>
</dbReference>
<evidence type="ECO:0000313" key="7">
    <source>
        <dbReference type="Proteomes" id="UP000215914"/>
    </source>
</evidence>
<keyword evidence="2 6" id="KW-0430">Lectin</keyword>
<dbReference type="SUPFAM" id="SSF51101">
    <property type="entry name" value="Mannose-binding lectins"/>
    <property type="match status" value="1"/>
</dbReference>
<reference evidence="5 7" key="1">
    <citation type="journal article" date="2017" name="Nature">
        <title>The sunflower genome provides insights into oil metabolism, flowering and Asterid evolution.</title>
        <authorList>
            <person name="Badouin H."/>
            <person name="Gouzy J."/>
            <person name="Grassa C.J."/>
            <person name="Murat F."/>
            <person name="Staton S.E."/>
            <person name="Cottret L."/>
            <person name="Lelandais-Briere C."/>
            <person name="Owens G.L."/>
            <person name="Carrere S."/>
            <person name="Mayjonade B."/>
            <person name="Legrand L."/>
            <person name="Gill N."/>
            <person name="Kane N.C."/>
            <person name="Bowers J.E."/>
            <person name="Hubner S."/>
            <person name="Bellec A."/>
            <person name="Berard A."/>
            <person name="Berges H."/>
            <person name="Blanchet N."/>
            <person name="Boniface M.C."/>
            <person name="Brunel D."/>
            <person name="Catrice O."/>
            <person name="Chaidir N."/>
            <person name="Claudel C."/>
            <person name="Donnadieu C."/>
            <person name="Faraut T."/>
            <person name="Fievet G."/>
            <person name="Helmstetter N."/>
            <person name="King M."/>
            <person name="Knapp S.J."/>
            <person name="Lai Z."/>
            <person name="Le Paslier M.C."/>
            <person name="Lippi Y."/>
            <person name="Lorenzon L."/>
            <person name="Mandel J.R."/>
            <person name="Marage G."/>
            <person name="Marchand G."/>
            <person name="Marquand E."/>
            <person name="Bret-Mestries E."/>
            <person name="Morien E."/>
            <person name="Nambeesan S."/>
            <person name="Nguyen T."/>
            <person name="Pegot-Espagnet P."/>
            <person name="Pouilly N."/>
            <person name="Raftis F."/>
            <person name="Sallet E."/>
            <person name="Schiex T."/>
            <person name="Thomas J."/>
            <person name="Vandecasteele C."/>
            <person name="Vares D."/>
            <person name="Vear F."/>
            <person name="Vautrin S."/>
            <person name="Crespi M."/>
            <person name="Mangin B."/>
            <person name="Burke J.M."/>
            <person name="Salse J."/>
            <person name="Munos S."/>
            <person name="Vincourt P."/>
            <person name="Rieseberg L.H."/>
            <person name="Langlade N.B."/>
        </authorList>
    </citation>
    <scope>NUCLEOTIDE SEQUENCE [LARGE SCALE GENOMIC DNA]</scope>
    <source>
        <strain evidence="7">cv. SF193</strain>
        <tissue evidence="5">Leaves</tissue>
    </source>
</reference>
<dbReference type="InterPro" id="IPR033734">
    <property type="entry name" value="Jacalin-like_lectin_dom_plant"/>
</dbReference>
<dbReference type="Gene3D" id="2.100.10.30">
    <property type="entry name" value="Jacalin-like lectin domain"/>
    <property type="match status" value="1"/>
</dbReference>
<dbReference type="CDD" id="cd09612">
    <property type="entry name" value="Jacalin"/>
    <property type="match status" value="1"/>
</dbReference>
<dbReference type="OrthoDB" id="1901752at2759"/>
<dbReference type="OMA" id="SCIDSMC"/>
<evidence type="ECO:0000313" key="6">
    <source>
        <dbReference type="EMBL" id="OTG16862.1"/>
    </source>
</evidence>
<feature type="transmembrane region" description="Helical" evidence="3">
    <location>
        <begin position="6"/>
        <end position="23"/>
    </location>
</feature>
<reference evidence="6" key="2">
    <citation type="submission" date="2017-02" db="EMBL/GenBank/DDBJ databases">
        <title>Sunflower complete genome.</title>
        <authorList>
            <person name="Langlade N."/>
            <person name="Munos S."/>
        </authorList>
    </citation>
    <scope>NUCLEOTIDE SEQUENCE [LARGE SCALE GENOMIC DNA]</scope>
    <source>
        <tissue evidence="6">Leaves</tissue>
    </source>
</reference>
<proteinExistence type="inferred from homology"/>
<gene>
    <name evidence="6" type="ORF">HannXRQ_Chr09g0276021</name>
    <name evidence="5" type="ORF">HanXRQr2_Chr09g0416481</name>
</gene>
<reference evidence="5" key="3">
    <citation type="submission" date="2020-06" db="EMBL/GenBank/DDBJ databases">
        <title>Helianthus annuus Genome sequencing and assembly Release 2.</title>
        <authorList>
            <person name="Gouzy J."/>
            <person name="Langlade N."/>
            <person name="Munos S."/>
        </authorList>
    </citation>
    <scope>NUCLEOTIDE SEQUENCE</scope>
    <source>
        <tissue evidence="5">Leaves</tissue>
    </source>
</reference>
<evidence type="ECO:0000256" key="1">
    <source>
        <dbReference type="ARBA" id="ARBA00006568"/>
    </source>
</evidence>
<dbReference type="Pfam" id="PF01419">
    <property type="entry name" value="Jacalin"/>
    <property type="match status" value="1"/>
</dbReference>
<dbReference type="EMBL" id="MNCJ02000324">
    <property type="protein sequence ID" value="KAF5793351.1"/>
    <property type="molecule type" value="Genomic_DNA"/>
</dbReference>
<evidence type="ECO:0000256" key="2">
    <source>
        <dbReference type="ARBA" id="ARBA00022734"/>
    </source>
</evidence>
<evidence type="ECO:0000256" key="3">
    <source>
        <dbReference type="SAM" id="Phobius"/>
    </source>
</evidence>
<dbReference type="STRING" id="4232.A0A251U228"/>
<name>A0A251U228_HELAN</name>
<dbReference type="GO" id="GO:0030246">
    <property type="term" value="F:carbohydrate binding"/>
    <property type="evidence" value="ECO:0007669"/>
    <property type="project" value="UniProtKB-KW"/>
</dbReference>
<dbReference type="Proteomes" id="UP000215914">
    <property type="component" value="Chromosome 9"/>
</dbReference>
<dbReference type="InParanoid" id="A0A251U228"/>
<keyword evidence="3" id="KW-0472">Membrane</keyword>
<organism evidence="6 7">
    <name type="scientific">Helianthus annuus</name>
    <name type="common">Common sunflower</name>
    <dbReference type="NCBI Taxonomy" id="4232"/>
    <lineage>
        <taxon>Eukaryota</taxon>
        <taxon>Viridiplantae</taxon>
        <taxon>Streptophyta</taxon>
        <taxon>Embryophyta</taxon>
        <taxon>Tracheophyta</taxon>
        <taxon>Spermatophyta</taxon>
        <taxon>Magnoliopsida</taxon>
        <taxon>eudicotyledons</taxon>
        <taxon>Gunneridae</taxon>
        <taxon>Pentapetalae</taxon>
        <taxon>asterids</taxon>
        <taxon>campanulids</taxon>
        <taxon>Asterales</taxon>
        <taxon>Asteraceae</taxon>
        <taxon>Asteroideae</taxon>
        <taxon>Heliantheae alliance</taxon>
        <taxon>Heliantheae</taxon>
        <taxon>Helianthus</taxon>
    </lineage>
</organism>
<dbReference type="SMART" id="SM00915">
    <property type="entry name" value="Jacalin"/>
    <property type="match status" value="1"/>
</dbReference>
<keyword evidence="3" id="KW-1133">Transmembrane helix</keyword>
<comment type="similarity">
    <text evidence="1">Belongs to the jacalin lectin family.</text>
</comment>
<dbReference type="InterPro" id="IPR001229">
    <property type="entry name" value="Jacalin-like_lectin_dom"/>
</dbReference>
<dbReference type="Gramene" id="mRNA:HanXRQr2_Chr09g0416481">
    <property type="protein sequence ID" value="mRNA:HanXRQr2_Chr09g0416481"/>
    <property type="gene ID" value="HanXRQr2_Chr09g0416481"/>
</dbReference>
<keyword evidence="3" id="KW-0812">Transmembrane</keyword>
<keyword evidence="7" id="KW-1185">Reference proteome</keyword>
<evidence type="ECO:0000313" key="5">
    <source>
        <dbReference type="EMBL" id="KAF5793351.1"/>
    </source>
</evidence>
<sequence>MVALYKYPLVCTIIITSFFAFYLSSNSLDSLNMDTGIQLGANVGSYWDDGVHGGVRQITLVYGSCIDSMCVTYDKDGRSFPAVKHGGMGGTKSAQIKLQFPEEILIGVSGHFYHVVHGGFPVVRSLTLTSNRRTFGPFGVEEGTPFNFFTNRGHIVGFYGRSGWFLDSIGFYLSNHKPNLFRRIPVMFEGSNLRAAKDEEHQKAKGSKGYSWGI</sequence>
<dbReference type="PANTHER" id="PTHR47293">
    <property type="entry name" value="JACALIN-RELATED LECTIN 3"/>
    <property type="match status" value="1"/>
</dbReference>
<dbReference type="FunCoup" id="A0A251U228">
    <property type="interactions" value="23"/>
</dbReference>
<dbReference type="InterPro" id="IPR036404">
    <property type="entry name" value="Jacalin-like_lectin_dom_sf"/>
</dbReference>
<dbReference type="PANTHER" id="PTHR47293:SF15">
    <property type="entry name" value="JACALIN-RELATED LECTIN 19"/>
    <property type="match status" value="1"/>
</dbReference>
<dbReference type="AlphaFoldDB" id="A0A251U228"/>
<dbReference type="EMBL" id="CM007898">
    <property type="protein sequence ID" value="OTG16862.1"/>
    <property type="molecule type" value="Genomic_DNA"/>
</dbReference>
<protein>
    <submittedName>
        <fullName evidence="5 6">Jacalin-like lectin domain-containing protein</fullName>
    </submittedName>
</protein>
<evidence type="ECO:0000259" key="4">
    <source>
        <dbReference type="PROSITE" id="PS51752"/>
    </source>
</evidence>